<evidence type="ECO:0000259" key="2">
    <source>
        <dbReference type="Pfam" id="PF14244"/>
    </source>
</evidence>
<gene>
    <name evidence="3" type="ORF">D8674_041211</name>
</gene>
<dbReference type="AlphaFoldDB" id="A0A5N5H279"/>
<feature type="compositionally biased region" description="Low complexity" evidence="1">
    <location>
        <begin position="182"/>
        <end position="191"/>
    </location>
</feature>
<feature type="region of interest" description="Disordered" evidence="1">
    <location>
        <begin position="1"/>
        <end position="24"/>
    </location>
</feature>
<sequence>MADNNVTPSSSHTNPTPNSTTNPSFHPFSTVVNIKLDRTNYPLWLAQILPILKSRDLMGYVDGTLVSPSKYVSGSTAVDPAYTAWVQQDQMILSWINGSLTASVLSVVASKRTARATWEALEQRAAQACDSPITYPTLEARLLTTERRMAEHTAPFVESAQVNAFVASRGRGFGRSRGTGRGASSSFRGTSFNHRGPAPRNNNNTNFRTLPCSSERNSSDQAHSNGVFSSHCQQTKEWNLAALDTGANAHITPDL</sequence>
<name>A0A5N5H279_9ROSA</name>
<dbReference type="PANTHER" id="PTHR47481">
    <property type="match status" value="1"/>
</dbReference>
<keyword evidence="4" id="KW-1185">Reference proteome</keyword>
<dbReference type="PANTHER" id="PTHR47481:SF22">
    <property type="entry name" value="RETROTRANSPOSON GAG DOMAIN-CONTAINING PROTEIN"/>
    <property type="match status" value="1"/>
</dbReference>
<dbReference type="Proteomes" id="UP000327157">
    <property type="component" value="Unassembled WGS sequence"/>
</dbReference>
<dbReference type="OrthoDB" id="1845088at2759"/>
<reference evidence="3 4" key="2">
    <citation type="submission" date="2019-11" db="EMBL/GenBank/DDBJ databases">
        <title>A de novo genome assembly of a pear dwarfing rootstock.</title>
        <authorList>
            <person name="Wang F."/>
            <person name="Wang J."/>
            <person name="Li S."/>
            <person name="Zhang Y."/>
            <person name="Fang M."/>
            <person name="Ma L."/>
            <person name="Zhao Y."/>
            <person name="Jiang S."/>
        </authorList>
    </citation>
    <scope>NUCLEOTIDE SEQUENCE [LARGE SCALE GENOMIC DNA]</scope>
    <source>
        <strain evidence="3">S2</strain>
        <tissue evidence="3">Leaf</tissue>
    </source>
</reference>
<evidence type="ECO:0000313" key="3">
    <source>
        <dbReference type="EMBL" id="KAB2620823.1"/>
    </source>
</evidence>
<reference evidence="3 4" key="1">
    <citation type="submission" date="2019-09" db="EMBL/GenBank/DDBJ databases">
        <authorList>
            <person name="Ou C."/>
        </authorList>
    </citation>
    <scope>NUCLEOTIDE SEQUENCE [LARGE SCALE GENOMIC DNA]</scope>
    <source>
        <strain evidence="3">S2</strain>
        <tissue evidence="3">Leaf</tissue>
    </source>
</reference>
<feature type="domain" description="Retrotransposon Copia-like N-terminal" evidence="2">
    <location>
        <begin position="31"/>
        <end position="68"/>
    </location>
</feature>
<proteinExistence type="predicted"/>
<feature type="compositionally biased region" description="Gly residues" evidence="1">
    <location>
        <begin position="171"/>
        <end position="181"/>
    </location>
</feature>
<accession>A0A5N5H279</accession>
<evidence type="ECO:0000256" key="1">
    <source>
        <dbReference type="SAM" id="MobiDB-lite"/>
    </source>
</evidence>
<comment type="caution">
    <text evidence="3">The sequence shown here is derived from an EMBL/GenBank/DDBJ whole genome shotgun (WGS) entry which is preliminary data.</text>
</comment>
<evidence type="ECO:0000313" key="4">
    <source>
        <dbReference type="Proteomes" id="UP000327157"/>
    </source>
</evidence>
<dbReference type="EMBL" id="SMOL01000288">
    <property type="protein sequence ID" value="KAB2620823.1"/>
    <property type="molecule type" value="Genomic_DNA"/>
</dbReference>
<protein>
    <recommendedName>
        <fullName evidence="2">Retrotransposon Copia-like N-terminal domain-containing protein</fullName>
    </recommendedName>
</protein>
<dbReference type="InterPro" id="IPR029472">
    <property type="entry name" value="Copia-like_N"/>
</dbReference>
<dbReference type="Pfam" id="PF14244">
    <property type="entry name" value="Retrotran_gag_3"/>
    <property type="match status" value="1"/>
</dbReference>
<feature type="region of interest" description="Disordered" evidence="1">
    <location>
        <begin position="170"/>
        <end position="228"/>
    </location>
</feature>
<feature type="compositionally biased region" description="Polar residues" evidence="1">
    <location>
        <begin position="200"/>
        <end position="228"/>
    </location>
</feature>
<organism evidence="3 4">
    <name type="scientific">Pyrus ussuriensis x Pyrus communis</name>
    <dbReference type="NCBI Taxonomy" id="2448454"/>
    <lineage>
        <taxon>Eukaryota</taxon>
        <taxon>Viridiplantae</taxon>
        <taxon>Streptophyta</taxon>
        <taxon>Embryophyta</taxon>
        <taxon>Tracheophyta</taxon>
        <taxon>Spermatophyta</taxon>
        <taxon>Magnoliopsida</taxon>
        <taxon>eudicotyledons</taxon>
        <taxon>Gunneridae</taxon>
        <taxon>Pentapetalae</taxon>
        <taxon>rosids</taxon>
        <taxon>fabids</taxon>
        <taxon>Rosales</taxon>
        <taxon>Rosaceae</taxon>
        <taxon>Amygdaloideae</taxon>
        <taxon>Maleae</taxon>
        <taxon>Pyrus</taxon>
    </lineage>
</organism>